<dbReference type="SMART" id="SM00225">
    <property type="entry name" value="BTB"/>
    <property type="match status" value="2"/>
</dbReference>
<dbReference type="SMART" id="SM00875">
    <property type="entry name" value="BACK"/>
    <property type="match status" value="2"/>
</dbReference>
<dbReference type="PANTHER" id="PTHR45774:SF3">
    <property type="entry name" value="BTB (POZ) DOMAIN-CONTAINING 2B-RELATED"/>
    <property type="match status" value="1"/>
</dbReference>
<dbReference type="Pfam" id="PF07707">
    <property type="entry name" value="BACK"/>
    <property type="match status" value="2"/>
</dbReference>
<protein>
    <submittedName>
        <fullName evidence="4">BTB/POZ domain-containing protein 6</fullName>
    </submittedName>
</protein>
<feature type="domain" description="BTB" evidence="3">
    <location>
        <begin position="29"/>
        <end position="102"/>
    </location>
</feature>
<name>A0AAD9R289_ACRCE</name>
<evidence type="ECO:0000313" key="5">
    <source>
        <dbReference type="Proteomes" id="UP001249851"/>
    </source>
</evidence>
<dbReference type="InterPro" id="IPR038648">
    <property type="entry name" value="PHR_sf"/>
</dbReference>
<dbReference type="Pfam" id="PF00651">
    <property type="entry name" value="BTB"/>
    <property type="match status" value="2"/>
</dbReference>
<dbReference type="Gene3D" id="1.25.40.420">
    <property type="match status" value="2"/>
</dbReference>
<dbReference type="GO" id="GO:0022008">
    <property type="term" value="P:neurogenesis"/>
    <property type="evidence" value="ECO:0007669"/>
    <property type="project" value="TreeGrafter"/>
</dbReference>
<dbReference type="GO" id="GO:0005829">
    <property type="term" value="C:cytosol"/>
    <property type="evidence" value="ECO:0007669"/>
    <property type="project" value="TreeGrafter"/>
</dbReference>
<reference evidence="4" key="1">
    <citation type="journal article" date="2023" name="G3 (Bethesda)">
        <title>Whole genome assembly and annotation of the endangered Caribbean coral Acropora cervicornis.</title>
        <authorList>
            <person name="Selwyn J.D."/>
            <person name="Vollmer S.V."/>
        </authorList>
    </citation>
    <scope>NUCLEOTIDE SEQUENCE</scope>
    <source>
        <strain evidence="4">K2</strain>
    </source>
</reference>
<dbReference type="PROSITE" id="PS50097">
    <property type="entry name" value="BTB"/>
    <property type="match status" value="2"/>
</dbReference>
<evidence type="ECO:0000259" key="3">
    <source>
        <dbReference type="PROSITE" id="PS50097"/>
    </source>
</evidence>
<dbReference type="Proteomes" id="UP001249851">
    <property type="component" value="Unassembled WGS sequence"/>
</dbReference>
<dbReference type="InterPro" id="IPR000210">
    <property type="entry name" value="BTB/POZ_dom"/>
</dbReference>
<dbReference type="AlphaFoldDB" id="A0AAD9R289"/>
<keyword evidence="5" id="KW-1185">Reference proteome</keyword>
<dbReference type="Gene3D" id="3.30.710.10">
    <property type="entry name" value="Potassium Channel Kv1.1, Chain A"/>
    <property type="match status" value="2"/>
</dbReference>
<comment type="caution">
    <text evidence="4">The sequence shown here is derived from an EMBL/GenBank/DDBJ whole genome shotgun (WGS) entry which is preliminary data.</text>
</comment>
<dbReference type="Gene3D" id="2.60.120.820">
    <property type="entry name" value="PHR domain"/>
    <property type="match status" value="2"/>
</dbReference>
<feature type="domain" description="BTB" evidence="3">
    <location>
        <begin position="450"/>
        <end position="523"/>
    </location>
</feature>
<organism evidence="4 5">
    <name type="scientific">Acropora cervicornis</name>
    <name type="common">Staghorn coral</name>
    <dbReference type="NCBI Taxonomy" id="6130"/>
    <lineage>
        <taxon>Eukaryota</taxon>
        <taxon>Metazoa</taxon>
        <taxon>Cnidaria</taxon>
        <taxon>Anthozoa</taxon>
        <taxon>Hexacorallia</taxon>
        <taxon>Scleractinia</taxon>
        <taxon>Astrocoeniina</taxon>
        <taxon>Acroporidae</taxon>
        <taxon>Acropora</taxon>
    </lineage>
</organism>
<keyword evidence="2" id="KW-0963">Cytoplasm</keyword>
<dbReference type="InterPro" id="IPR012983">
    <property type="entry name" value="PHR"/>
</dbReference>
<dbReference type="PANTHER" id="PTHR45774">
    <property type="entry name" value="BTB/POZ DOMAIN-CONTAINING"/>
    <property type="match status" value="1"/>
</dbReference>
<dbReference type="InterPro" id="IPR011333">
    <property type="entry name" value="SKP1/BTB/POZ_sf"/>
</dbReference>
<dbReference type="EMBL" id="JARQWQ010000005">
    <property type="protein sequence ID" value="KAK2571814.1"/>
    <property type="molecule type" value="Genomic_DNA"/>
</dbReference>
<comment type="subcellular location">
    <subcellularLocation>
        <location evidence="1">Cytoplasm</location>
    </subcellularLocation>
</comment>
<proteinExistence type="predicted"/>
<sequence>MATVQKNWQTKCTSISQRTKYIFNTALLSDVKFIVPMSNGESESKVIPAHKLVLAIGSPVFFAMFCGEMADTRDSIELRDCDYESLLELFRFIYSDEVKLTGNNVMHVLYLAKKYLVPSLAEKCAEFLRKNLDPSNAFSILSHAQKFEDKDLENRCWEVIEVHTEKALASDDFVVIERSLVESVVKREKLNIKEVELFKAVNRWAEKKIENQGIGSDVNAKRRIIGEEILKEIRFPLMSQEEFASFVIDSNILNMQEIVNMIKHYSQVLTSPLPYLQSPRIGVLRRICRFKKYWAAGEAGGWNYSRLQDSLILSVDKNVRLCGVQHFGCEGCEYRVSMEIKDVTSKVSLAKKSGTYFSGKDSDGIYYGFDVLIDTPVVLESGKKYEISSMISGPLSWHGSKGQTCVNFEGINFTFSWSDSSCNGTGENWQTNCTSINQRTKYIFNTALLSDVKFIVPVSNGKRESKVIPAHKLVLAIGSPVFYAMFYGQLSDTRDSIELPDCEYEDLLELFRFIYSDEVELTGSNVMHVLYLAKKYLVPSLAEKCAEFLRTNLDASNVFTILPHAQRFEDKELEDRCWKVIEMHTEEAVTSDDFAVVERSLVESVVKREKLSVKEVELFKAVNRWAEKKIDAQGIASDGNAKRRIIGEEILKEIRFPLMSQEEFASFVIDSNILNMQEVGDMIKHYSKVLTSPLPYLQSPRIGALKRVCRFKNFKHYPSAGSSDKLRWCYNSNPYSLILSVDKDICLHGVQLFGSEGVDYTVLLEVIEIKSYLSLVKKSGTYSSEKVYSGFDVLFDTPAILESGKRYKINSNISSPPSCYGTQEQTLVNVEGINFTISESDSFDNNGTSEKTGQLPVFLFTC</sequence>
<evidence type="ECO:0000256" key="2">
    <source>
        <dbReference type="ARBA" id="ARBA00022490"/>
    </source>
</evidence>
<dbReference type="InterPro" id="IPR011705">
    <property type="entry name" value="BACK"/>
</dbReference>
<reference evidence="4" key="2">
    <citation type="journal article" date="2023" name="Science">
        <title>Genomic signatures of disease resistance in endangered staghorn corals.</title>
        <authorList>
            <person name="Vollmer S.V."/>
            <person name="Selwyn J.D."/>
            <person name="Despard B.A."/>
            <person name="Roesel C.L."/>
        </authorList>
    </citation>
    <scope>NUCLEOTIDE SEQUENCE</scope>
    <source>
        <strain evidence="4">K2</strain>
    </source>
</reference>
<dbReference type="SUPFAM" id="SSF54695">
    <property type="entry name" value="POZ domain"/>
    <property type="match status" value="2"/>
</dbReference>
<evidence type="ECO:0000256" key="1">
    <source>
        <dbReference type="ARBA" id="ARBA00004496"/>
    </source>
</evidence>
<gene>
    <name evidence="4" type="ORF">P5673_003215</name>
</gene>
<dbReference type="Pfam" id="PF08005">
    <property type="entry name" value="PHR"/>
    <property type="match status" value="2"/>
</dbReference>
<accession>A0AAD9R289</accession>
<evidence type="ECO:0000313" key="4">
    <source>
        <dbReference type="EMBL" id="KAK2571814.1"/>
    </source>
</evidence>